<protein>
    <submittedName>
        <fullName evidence="2">Uncharacterized protein</fullName>
    </submittedName>
</protein>
<proteinExistence type="predicted"/>
<accession>A0A0F9W7R5</accession>
<dbReference type="EMBL" id="JPQZ01000218">
    <property type="protein sequence ID" value="KKO73821.1"/>
    <property type="molecule type" value="Genomic_DNA"/>
</dbReference>
<keyword evidence="1" id="KW-0812">Transmembrane</keyword>
<dbReference type="AlphaFoldDB" id="A0A0F9W7R5"/>
<dbReference type="VEuPathDB" id="MicrosporidiaDB:G9O61_00g009740"/>
<reference evidence="2 3" key="1">
    <citation type="journal article" date="2015" name="Environ. Microbiol.">
        <title>Genome analyses suggest the presence of polyploidy and recent human-driven expansions in eight global populations of the honeybee pathogen Nosema ceranae.</title>
        <authorList>
            <person name="Pelin A."/>
            <person name="Selman M."/>
            <person name="Aris-Brosou S."/>
            <person name="Farinelli L."/>
            <person name="Corradi N."/>
        </authorList>
    </citation>
    <scope>NUCLEOTIDE SEQUENCE [LARGE SCALE GENOMIC DNA]</scope>
    <source>
        <strain evidence="2 3">PA08 1199</strain>
    </source>
</reference>
<feature type="transmembrane region" description="Helical" evidence="1">
    <location>
        <begin position="6"/>
        <end position="25"/>
    </location>
</feature>
<evidence type="ECO:0000256" key="1">
    <source>
        <dbReference type="SAM" id="Phobius"/>
    </source>
</evidence>
<dbReference type="GeneID" id="36319532"/>
<gene>
    <name evidence="2" type="ORF">AAJ76_2180002140</name>
</gene>
<comment type="caution">
    <text evidence="2">The sequence shown here is derived from an EMBL/GenBank/DDBJ whole genome shotgun (WGS) entry which is preliminary data.</text>
</comment>
<keyword evidence="3" id="KW-1185">Reference proteome</keyword>
<dbReference type="VEuPathDB" id="MicrosporidiaDB:AAJ76_2180002140"/>
<dbReference type="RefSeq" id="XP_024329563.1">
    <property type="nucleotide sequence ID" value="XM_024474607.1"/>
</dbReference>
<name>A0A0F9W7R5_9MICR</name>
<evidence type="ECO:0000313" key="2">
    <source>
        <dbReference type="EMBL" id="KKO73821.1"/>
    </source>
</evidence>
<feature type="transmembrane region" description="Helical" evidence="1">
    <location>
        <begin position="61"/>
        <end position="79"/>
    </location>
</feature>
<organism evidence="2 3">
    <name type="scientific">Vairimorpha ceranae</name>
    <dbReference type="NCBI Taxonomy" id="40302"/>
    <lineage>
        <taxon>Eukaryota</taxon>
        <taxon>Fungi</taxon>
        <taxon>Fungi incertae sedis</taxon>
        <taxon>Microsporidia</taxon>
        <taxon>Nosematidae</taxon>
        <taxon>Vairimorpha</taxon>
    </lineage>
</organism>
<keyword evidence="1" id="KW-0472">Membrane</keyword>
<dbReference type="VEuPathDB" id="MicrosporidiaDB:NCER_102368"/>
<dbReference type="VEuPathDB" id="MicrosporidiaDB:G9O61_00g008060"/>
<dbReference type="Proteomes" id="UP000034350">
    <property type="component" value="Unassembled WGS sequence"/>
</dbReference>
<keyword evidence="1" id="KW-1133">Transmembrane helix</keyword>
<evidence type="ECO:0000313" key="3">
    <source>
        <dbReference type="Proteomes" id="UP000034350"/>
    </source>
</evidence>
<sequence>MYTFRDGFYITVILSISFIVLLINTEIMCDHSIINNSLYYITLGCLLFTFLWHYVIYKYSLIVSLLNLVCMVTLCTMMIQQRNVVNYYTVDESVINNIINDYNYILINGVIVFLYESKCNTNNSIVQLSDNRCYILRKDLLNKININCKKRTDKKIILVHEDFNSVKCTSKKEVKKFTKMLNSIYFSKLEHNIIVILRVFDILNLTENGFKRPLQYWNDKENVPLGDANNSDTKK</sequence>
<feature type="transmembrane region" description="Helical" evidence="1">
    <location>
        <begin position="37"/>
        <end position="55"/>
    </location>
</feature>